<dbReference type="RefSeq" id="WP_076340363.1">
    <property type="nucleotide sequence ID" value="NZ_CAMRDH010000056.1"/>
</dbReference>
<keyword evidence="2" id="KW-1185">Reference proteome</keyword>
<dbReference type="PANTHER" id="PTHR34071">
    <property type="entry name" value="5-NITROIMIDAZOLE ANTIBIOTICS RESISTANCE PROTEIN, NIMA-FAMILY-RELATED PROTEIN-RELATED"/>
    <property type="match status" value="1"/>
</dbReference>
<reference evidence="1 2" key="1">
    <citation type="submission" date="2016-11" db="EMBL/GenBank/DDBJ databases">
        <title>Description of two novel members of the family Erysipelotrichaceae: Ileibacterium lipovorans gen. nov., sp. nov. and Dubosiella newyorkensis, gen. nov., sp. nov.</title>
        <authorList>
            <person name="Cox L.M."/>
            <person name="Sohn J."/>
            <person name="Tyrrell K.L."/>
            <person name="Citron D.M."/>
            <person name="Lawson P.A."/>
            <person name="Patel N.B."/>
            <person name="Iizumi T."/>
            <person name="Perez-Perez G.I."/>
            <person name="Goldstein E.J."/>
            <person name="Blaser M.J."/>
        </authorList>
    </citation>
    <scope>NUCLEOTIDE SEQUENCE [LARGE SCALE GENOMIC DNA]</scope>
    <source>
        <strain evidence="1 2">NYU-BL-A4</strain>
    </source>
</reference>
<evidence type="ECO:0000313" key="2">
    <source>
        <dbReference type="Proteomes" id="UP000186705"/>
    </source>
</evidence>
<gene>
    <name evidence="1" type="ORF">BO225_00580</name>
</gene>
<dbReference type="SUPFAM" id="SSF50475">
    <property type="entry name" value="FMN-binding split barrel"/>
    <property type="match status" value="1"/>
</dbReference>
<dbReference type="PANTHER" id="PTHR34071:SF2">
    <property type="entry name" value="FLAVIN-NUCLEOTIDE-BINDING PROTEIN"/>
    <property type="match status" value="1"/>
</dbReference>
<name>A0A1U7NQP7_9FIRM</name>
<dbReference type="Gene3D" id="2.30.110.10">
    <property type="entry name" value="Electron Transport, Fmn-binding Protein, Chain A"/>
    <property type="match status" value="1"/>
</dbReference>
<dbReference type="EMBL" id="MPKA01000021">
    <property type="protein sequence ID" value="OLU47961.1"/>
    <property type="molecule type" value="Genomic_DNA"/>
</dbReference>
<dbReference type="OrthoDB" id="9794935at2"/>
<sequence length="159" mass="18502">MYHSMRRSRQQLSEQETIKILENATSGVLALFDADDYTYALPISYVYHGNEIYFHSASSGHKIEAIKYHQKVSFCVVAQDKIVPEKFTTFFKSAIVFGTIEIIEDEAEKRKAIECLSKKYSPHETEERTQQEIDRFWKQLTMLKLNIEKISGKQSIELV</sequence>
<organism evidence="1 2">
    <name type="scientific">Dubosiella newyorkensis</name>
    <dbReference type="NCBI Taxonomy" id="1862672"/>
    <lineage>
        <taxon>Bacteria</taxon>
        <taxon>Bacillati</taxon>
        <taxon>Bacillota</taxon>
        <taxon>Erysipelotrichia</taxon>
        <taxon>Erysipelotrichales</taxon>
        <taxon>Erysipelotrichaceae</taxon>
        <taxon>Dubosiella</taxon>
    </lineage>
</organism>
<evidence type="ECO:0000313" key="1">
    <source>
        <dbReference type="EMBL" id="OLU47961.1"/>
    </source>
</evidence>
<dbReference type="Proteomes" id="UP000186705">
    <property type="component" value="Unassembled WGS sequence"/>
</dbReference>
<dbReference type="Pfam" id="PF12900">
    <property type="entry name" value="Pyridox_ox_2"/>
    <property type="match status" value="1"/>
</dbReference>
<dbReference type="AlphaFoldDB" id="A0A1U7NQP7"/>
<dbReference type="InterPro" id="IPR024747">
    <property type="entry name" value="Pyridox_Oxase-rel"/>
</dbReference>
<comment type="caution">
    <text evidence="1">The sequence shown here is derived from an EMBL/GenBank/DDBJ whole genome shotgun (WGS) entry which is preliminary data.</text>
</comment>
<dbReference type="GeneID" id="78274451"/>
<protein>
    <submittedName>
        <fullName evidence="1">5-nitroimidazole antibiotic resistance protein</fullName>
    </submittedName>
</protein>
<dbReference type="STRING" id="1862672.BO225_00580"/>
<dbReference type="InterPro" id="IPR012349">
    <property type="entry name" value="Split_barrel_FMN-bd"/>
</dbReference>
<accession>A0A1U7NQP7</accession>
<proteinExistence type="predicted"/>